<dbReference type="EMBL" id="CP007062">
    <property type="protein sequence ID" value="EEO43627.2"/>
    <property type="molecule type" value="Genomic_DNA"/>
</dbReference>
<dbReference type="RefSeq" id="WP_016361527.1">
    <property type="nucleotide sequence ID" value="NZ_AKBT01000002.1"/>
</dbReference>
<evidence type="ECO:0000313" key="2">
    <source>
        <dbReference type="Proteomes" id="UP000002799"/>
    </source>
</evidence>
<organism evidence="1">
    <name type="scientific">Fusobacterium animalis 7_1</name>
    <dbReference type="NCBI Taxonomy" id="457405"/>
    <lineage>
        <taxon>Bacteria</taxon>
        <taxon>Fusobacteriati</taxon>
        <taxon>Fusobacteriota</taxon>
        <taxon>Fusobacteriia</taxon>
        <taxon>Fusobacteriales</taxon>
        <taxon>Fusobacteriaceae</taxon>
        <taxon>Fusobacterium</taxon>
    </lineage>
</organism>
<protein>
    <submittedName>
        <fullName evidence="1">Uncharacterized protein</fullName>
    </submittedName>
</protein>
<evidence type="ECO:0000313" key="1">
    <source>
        <dbReference type="EMBL" id="EEO43627.2"/>
    </source>
</evidence>
<dbReference type="KEGG" id="fne:FSDG_02186"/>
<dbReference type="Proteomes" id="UP000002799">
    <property type="component" value="Chromosome"/>
</dbReference>
<dbReference type="AlphaFoldDB" id="A0A140PV26"/>
<sequence>MREELYQKEIKDLTQDELYEILMNCGISSIKKVEFEQGGILFLDDLREEDAFDYKVIDKLDTLGNNSITYKISDDIEKYETYSTFINYKVA</sequence>
<name>A0A140PV26_9FUSO</name>
<proteinExistence type="predicted"/>
<reference evidence="1 2" key="1">
    <citation type="submission" date="2013-11" db="EMBL/GenBank/DDBJ databases">
        <title>The Genome Sequence of Fusobacterium sp. 7_1.</title>
        <authorList>
            <consortium name="The Broad Institute Genome Sequencing Platform"/>
            <person name="Earl A."/>
            <person name="Ward D."/>
            <person name="Feldgarden M."/>
            <person name="Gevers D."/>
            <person name="Strauss J."/>
            <person name="Ambrose C.E."/>
            <person name="Allen-Vercoe E."/>
            <person name="Walker B."/>
            <person name="Young S.K."/>
            <person name="Zeng Q."/>
            <person name="Gargeya S."/>
            <person name="Fitzgerald M."/>
            <person name="Haas B."/>
            <person name="Abouelleil A."/>
            <person name="Alvarado L."/>
            <person name="Arachchi H.M."/>
            <person name="Berlin A.M."/>
            <person name="Chapman S.B."/>
            <person name="Goldberg J."/>
            <person name="Griggs A."/>
            <person name="Gujja S."/>
            <person name="Hansen M."/>
            <person name="Howarth C."/>
            <person name="Imamovic A."/>
            <person name="Larimer J."/>
            <person name="McCowen C."/>
            <person name="Montmayeur A."/>
            <person name="Murphy C."/>
            <person name="Neiman D."/>
            <person name="Pearson M."/>
            <person name="Priest M."/>
            <person name="Roberts A."/>
            <person name="Saif S."/>
            <person name="Shea T."/>
            <person name="Sisk P."/>
            <person name="Sykes S."/>
            <person name="Wortman J."/>
            <person name="Nusbaum C."/>
            <person name="Birren B."/>
        </authorList>
    </citation>
    <scope>NUCLEOTIDE SEQUENCE [LARGE SCALE GENOMIC DNA]</scope>
    <source>
        <strain evidence="1 2">7_1</strain>
    </source>
</reference>
<accession>A0A140PV26</accession>
<gene>
    <name evidence="1" type="ORF">FSDG_02186</name>
</gene>
<dbReference type="HOGENOM" id="CLU_2422702_0_0_0"/>